<name>A0A0G4INH0_PLABS</name>
<protein>
    <submittedName>
        <fullName evidence="2">Uncharacterized protein</fullName>
    </submittedName>
</protein>
<organism evidence="2 4">
    <name type="scientific">Plasmodiophora brassicae</name>
    <name type="common">Clubroot disease agent</name>
    <dbReference type="NCBI Taxonomy" id="37360"/>
    <lineage>
        <taxon>Eukaryota</taxon>
        <taxon>Sar</taxon>
        <taxon>Rhizaria</taxon>
        <taxon>Endomyxa</taxon>
        <taxon>Phytomyxea</taxon>
        <taxon>Plasmodiophorida</taxon>
        <taxon>Plasmodiophoridae</taxon>
        <taxon>Plasmodiophora</taxon>
    </lineage>
</organism>
<evidence type="ECO:0000313" key="3">
    <source>
        <dbReference type="EMBL" id="SPR00681.1"/>
    </source>
</evidence>
<dbReference type="EMBL" id="OVEO01000015">
    <property type="protein sequence ID" value="SPR00681.1"/>
    <property type="molecule type" value="Genomic_DNA"/>
</dbReference>
<evidence type="ECO:0000313" key="4">
    <source>
        <dbReference type="Proteomes" id="UP000039324"/>
    </source>
</evidence>
<evidence type="ECO:0000256" key="1">
    <source>
        <dbReference type="SAM" id="MobiDB-lite"/>
    </source>
</evidence>
<dbReference type="EMBL" id="CDSF01000076">
    <property type="protein sequence ID" value="CEO96781.1"/>
    <property type="molecule type" value="Genomic_DNA"/>
</dbReference>
<accession>A0A0G4INH0</accession>
<feature type="region of interest" description="Disordered" evidence="1">
    <location>
        <begin position="1"/>
        <end position="48"/>
    </location>
</feature>
<dbReference type="Proteomes" id="UP000039324">
    <property type="component" value="Unassembled WGS sequence"/>
</dbReference>
<proteinExistence type="predicted"/>
<evidence type="ECO:0000313" key="2">
    <source>
        <dbReference type="EMBL" id="CEO96781.1"/>
    </source>
</evidence>
<feature type="compositionally biased region" description="Polar residues" evidence="1">
    <location>
        <begin position="98"/>
        <end position="107"/>
    </location>
</feature>
<keyword evidence="4" id="KW-1185">Reference proteome</keyword>
<dbReference type="AlphaFoldDB" id="A0A0G4INH0"/>
<geneLocation type="mitochondrion" evidence="3"/>
<reference evidence="2 4" key="1">
    <citation type="submission" date="2015-02" db="EMBL/GenBank/DDBJ databases">
        <authorList>
            <person name="Chooi Y.-H."/>
        </authorList>
    </citation>
    <scope>NUCLEOTIDE SEQUENCE [LARGE SCALE GENOMIC DNA]</scope>
    <source>
        <strain evidence="2">E3</strain>
    </source>
</reference>
<sequence length="107" mass="12095">MGLDDNNGMAHLAGADDASADRPSTAAPVDVKPSAAAAPRVNPNRQRMRTYMRNYRLNQKAKIEKLPSEERARQIEIQRAKVRERVRQHRARKKQQGLVRNQVPTLG</sequence>
<evidence type="ECO:0000313" key="5">
    <source>
        <dbReference type="Proteomes" id="UP000290189"/>
    </source>
</evidence>
<gene>
    <name evidence="2" type="ORF">PBRA_005385</name>
    <name evidence="3" type="ORF">PLBR_LOCUS7896</name>
</gene>
<dbReference type="Proteomes" id="UP000290189">
    <property type="component" value="Unassembled WGS sequence"/>
</dbReference>
<feature type="compositionally biased region" description="Basic residues" evidence="1">
    <location>
        <begin position="86"/>
        <end position="95"/>
    </location>
</feature>
<feature type="region of interest" description="Disordered" evidence="1">
    <location>
        <begin position="86"/>
        <end position="107"/>
    </location>
</feature>
<keyword evidence="3" id="KW-0496">Mitochondrion</keyword>
<reference evidence="3 5" key="2">
    <citation type="submission" date="2018-03" db="EMBL/GenBank/DDBJ databases">
        <authorList>
            <person name="Fogelqvist J."/>
        </authorList>
    </citation>
    <scope>NUCLEOTIDE SEQUENCE [LARGE SCALE GENOMIC DNA]</scope>
</reference>